<evidence type="ECO:0000256" key="2">
    <source>
        <dbReference type="ARBA" id="ARBA00022679"/>
    </source>
</evidence>
<name>A0A0P1KLD7_9SACH</name>
<sequence>MAQQSNNLGNANQVVTTNTYDWLQNREQQERLSDTAQNSTAFIGTLGRWTSLVWHGGDGAPSRSALGEEYYEIQYSVFEPLRGYTEMPTLPDRDAITQHFRCVVKDCVDAITNYNIELQRISAGSSGSYFVYGTAGSQTPLGVFKPKDEEPYGPLSPKWTKWAHRTFFPCFFGRSCLIPNLGYVCESAASVLDELLGTGLVPHTDTIALMSQNFYDKRRAWFATEPRKLHKTGSFQLFVKDYVGAGEFLDKYPFPGMFRERVDNGQEKEFHWNEQTLETFRLKLEKLIILDYIMRNTDRGLDNWMIRVRKLPDNTWDLELAAIDNGLAFPWKHPDEWRSFPYGWLYLPVNILAQPFSESTRRHFLPLLTNKKWWENCHSQLREQFSRDAEFKTRMWKKQWSVLKGQAFNVVETLKNPTQGPLELVRRTRTLVIDEIMQVPSSTLPLAIIQSAMRESIPFSPSSPMVLSSLPDESANARAAKDFTLQRPKLTEHLQEAGEGGTSLTGEPREDNTKQPSNIDAQPGTAEEGTNAGIQTSYKTKKVVIERLMLVNSKPPVFTWW</sequence>
<comment type="cofactor">
    <cofactor evidence="7">
        <name>Mg(2+)</name>
        <dbReference type="ChEBI" id="CHEBI:18420"/>
    </cofactor>
    <cofactor evidence="7">
        <name>Mn(2+)</name>
        <dbReference type="ChEBI" id="CHEBI:29035"/>
    </cofactor>
</comment>
<dbReference type="GO" id="GO:0005768">
    <property type="term" value="C:endosome"/>
    <property type="evidence" value="ECO:0007669"/>
    <property type="project" value="UniProtKB-UniRule"/>
</dbReference>
<dbReference type="PROSITE" id="PS50290">
    <property type="entry name" value="PI3_4_KINASE_3"/>
    <property type="match status" value="1"/>
</dbReference>
<comment type="subcellular location">
    <subcellularLocation>
        <location evidence="7">Cell membrane</location>
        <topology evidence="7">Peripheral membrane protein</topology>
    </subcellularLocation>
    <subcellularLocation>
        <location evidence="7">Vacuole membrane</location>
        <topology evidence="7">Peripheral membrane protein</topology>
    </subcellularLocation>
</comment>
<comment type="similarity">
    <text evidence="7">Belongs to the PI3/PI4-kinase family.</text>
</comment>
<dbReference type="GO" id="GO:0005802">
    <property type="term" value="C:trans-Golgi network"/>
    <property type="evidence" value="ECO:0007669"/>
    <property type="project" value="TreeGrafter"/>
</dbReference>
<dbReference type="GO" id="GO:0007032">
    <property type="term" value="P:endosome organization"/>
    <property type="evidence" value="ECO:0007669"/>
    <property type="project" value="TreeGrafter"/>
</dbReference>
<evidence type="ECO:0000313" key="11">
    <source>
        <dbReference type="Proteomes" id="UP000236544"/>
    </source>
</evidence>
<feature type="region of interest" description="Disordered" evidence="8">
    <location>
        <begin position="486"/>
        <end position="533"/>
    </location>
</feature>
<evidence type="ECO:0000256" key="1">
    <source>
        <dbReference type="ARBA" id="ARBA00022475"/>
    </source>
</evidence>
<dbReference type="EMBL" id="LN890560">
    <property type="protein sequence ID" value="CUS20733.1"/>
    <property type="molecule type" value="Genomic_DNA"/>
</dbReference>
<dbReference type="InterPro" id="IPR000403">
    <property type="entry name" value="PI3/4_kinase_cat_dom"/>
</dbReference>
<dbReference type="PANTHER" id="PTHR12865:SF1">
    <property type="entry name" value="PHOSPHATIDYLINOSITOL 4-KINASE TYPE 2"/>
    <property type="match status" value="1"/>
</dbReference>
<evidence type="ECO:0000313" key="10">
    <source>
        <dbReference type="EMBL" id="CUS20733.1"/>
    </source>
</evidence>
<organism evidence="10 11">
    <name type="scientific">Lachancea quebecensis</name>
    <dbReference type="NCBI Taxonomy" id="1654605"/>
    <lineage>
        <taxon>Eukaryota</taxon>
        <taxon>Fungi</taxon>
        <taxon>Dikarya</taxon>
        <taxon>Ascomycota</taxon>
        <taxon>Saccharomycotina</taxon>
        <taxon>Saccharomycetes</taxon>
        <taxon>Saccharomycetales</taxon>
        <taxon>Saccharomycetaceae</taxon>
        <taxon>Lachancea</taxon>
    </lineage>
</organism>
<dbReference type="AlphaFoldDB" id="A0A0P1KLD7"/>
<keyword evidence="1 7" id="KW-1003">Cell membrane</keyword>
<keyword evidence="6" id="KW-0472">Membrane</keyword>
<protein>
    <recommendedName>
        <fullName evidence="7">Phosphatidylinositol 4-kinase</fullName>
        <ecNumber evidence="7">2.7.1.67</ecNumber>
    </recommendedName>
</protein>
<gene>
    <name evidence="10" type="ORF">LAQU0_S01e13432g</name>
</gene>
<evidence type="ECO:0000256" key="3">
    <source>
        <dbReference type="ARBA" id="ARBA00022741"/>
    </source>
</evidence>
<evidence type="ECO:0000256" key="8">
    <source>
        <dbReference type="SAM" id="MobiDB-lite"/>
    </source>
</evidence>
<proteinExistence type="inferred from homology"/>
<keyword evidence="4 7" id="KW-0418">Kinase</keyword>
<evidence type="ECO:0000256" key="4">
    <source>
        <dbReference type="ARBA" id="ARBA00022777"/>
    </source>
</evidence>
<dbReference type="GO" id="GO:0005886">
    <property type="term" value="C:plasma membrane"/>
    <property type="evidence" value="ECO:0007669"/>
    <property type="project" value="UniProtKB-SubCell"/>
</dbReference>
<dbReference type="Proteomes" id="UP000236544">
    <property type="component" value="Unassembled WGS sequence"/>
</dbReference>
<dbReference type="OrthoDB" id="3349449at2759"/>
<accession>A0A0P1KLD7</accession>
<dbReference type="InterPro" id="IPR039756">
    <property type="entry name" value="Lsb6/PI4K2"/>
</dbReference>
<evidence type="ECO:0000256" key="6">
    <source>
        <dbReference type="ARBA" id="ARBA00023136"/>
    </source>
</evidence>
<keyword evidence="11" id="KW-1185">Reference proteome</keyword>
<keyword evidence="5 7" id="KW-0067">ATP-binding</keyword>
<dbReference type="Pfam" id="PF00454">
    <property type="entry name" value="PI3_PI4_kinase"/>
    <property type="match status" value="1"/>
</dbReference>
<keyword evidence="2 7" id="KW-0808">Transferase</keyword>
<dbReference type="GO" id="GO:0000329">
    <property type="term" value="C:fungal-type vacuole membrane"/>
    <property type="evidence" value="ECO:0007669"/>
    <property type="project" value="TreeGrafter"/>
</dbReference>
<evidence type="ECO:0000259" key="9">
    <source>
        <dbReference type="PROSITE" id="PS50290"/>
    </source>
</evidence>
<dbReference type="GO" id="GO:0046854">
    <property type="term" value="P:phosphatidylinositol phosphate biosynthetic process"/>
    <property type="evidence" value="ECO:0007669"/>
    <property type="project" value="UniProtKB-UniRule"/>
</dbReference>
<reference evidence="11" key="1">
    <citation type="submission" date="2015-10" db="EMBL/GenBank/DDBJ databases">
        <authorList>
            <person name="Devillers H."/>
        </authorList>
    </citation>
    <scope>NUCLEOTIDE SEQUENCE [LARGE SCALE GENOMIC DNA]</scope>
</reference>
<dbReference type="GO" id="GO:0004430">
    <property type="term" value="F:1-phosphatidylinositol 4-kinase activity"/>
    <property type="evidence" value="ECO:0007669"/>
    <property type="project" value="UniProtKB-UniRule"/>
</dbReference>
<evidence type="ECO:0000256" key="5">
    <source>
        <dbReference type="ARBA" id="ARBA00022840"/>
    </source>
</evidence>
<feature type="domain" description="PI3K/PI4K catalytic" evidence="9">
    <location>
        <begin position="115"/>
        <end position="433"/>
    </location>
</feature>
<dbReference type="PANTHER" id="PTHR12865">
    <property type="entry name" value="PHOSPHATIDYLINOSITOL 4-KINASE TYPE-II"/>
    <property type="match status" value="1"/>
</dbReference>
<dbReference type="GO" id="GO:0007030">
    <property type="term" value="P:Golgi organization"/>
    <property type="evidence" value="ECO:0007669"/>
    <property type="project" value="TreeGrafter"/>
</dbReference>
<keyword evidence="3 7" id="KW-0547">Nucleotide-binding</keyword>
<comment type="catalytic activity">
    <reaction evidence="7">
        <text>a 1,2-diacyl-sn-glycero-3-phospho-(1D-myo-inositol) + ATP = a 1,2-diacyl-sn-glycero-3-phospho-(1D-myo-inositol 4-phosphate) + ADP + H(+)</text>
        <dbReference type="Rhea" id="RHEA:19877"/>
        <dbReference type="ChEBI" id="CHEBI:15378"/>
        <dbReference type="ChEBI" id="CHEBI:30616"/>
        <dbReference type="ChEBI" id="CHEBI:57880"/>
        <dbReference type="ChEBI" id="CHEBI:58178"/>
        <dbReference type="ChEBI" id="CHEBI:456216"/>
        <dbReference type="EC" id="2.7.1.67"/>
    </reaction>
</comment>
<dbReference type="EC" id="2.7.1.67" evidence="7"/>
<dbReference type="GO" id="GO:0005524">
    <property type="term" value="F:ATP binding"/>
    <property type="evidence" value="ECO:0007669"/>
    <property type="project" value="UniProtKB-UniRule"/>
</dbReference>
<evidence type="ECO:0000256" key="7">
    <source>
        <dbReference type="RuleBase" id="RU367084"/>
    </source>
</evidence>